<protein>
    <submittedName>
        <fullName evidence="1">Uncharacterized protein</fullName>
    </submittedName>
</protein>
<evidence type="ECO:0000313" key="2">
    <source>
        <dbReference type="Proteomes" id="UP000006854"/>
    </source>
</evidence>
<dbReference type="OrthoDB" id="4218226at2"/>
<dbReference type="RefSeq" id="WP_015036802.1">
    <property type="nucleotide sequence ID" value="NC_018750.1"/>
</dbReference>
<evidence type="ECO:0000313" key="1">
    <source>
        <dbReference type="EMBL" id="CCA58907.1"/>
    </source>
</evidence>
<reference evidence="1 2" key="1">
    <citation type="journal article" date="2011" name="BMC Genomics">
        <title>Genome-wide analysis of the role of GlnR in Streptomyces venezuelae provides new insights into global nitrogen regulation in actinomycetes.</title>
        <authorList>
            <person name="Pullan S.T."/>
            <person name="Bibb M.J."/>
            <person name="Merrick M."/>
        </authorList>
    </citation>
    <scope>NUCLEOTIDE SEQUENCE [LARGE SCALE GENOMIC DNA]</scope>
    <source>
        <strain evidence="1">ATCC 10712</strain>
    </source>
</reference>
<dbReference type="Proteomes" id="UP000006854">
    <property type="component" value="Chromosome"/>
</dbReference>
<gene>
    <name evidence="1" type="ordered locus">SVEN_5621</name>
</gene>
<name>F2R898_STRVP</name>
<dbReference type="GeneID" id="51866179"/>
<dbReference type="eggNOG" id="ENOG5031K6Z">
    <property type="taxonomic scope" value="Bacteria"/>
</dbReference>
<dbReference type="PATRIC" id="fig|953739.5.peg.846"/>
<proteinExistence type="predicted"/>
<organism evidence="1 2">
    <name type="scientific">Streptomyces venezuelae (strain ATCC 10712 / CBS 650.69 / DSM 40230 / JCM 4526 / NBRC 13096 / PD 04745)</name>
    <dbReference type="NCBI Taxonomy" id="953739"/>
    <lineage>
        <taxon>Bacteria</taxon>
        <taxon>Bacillati</taxon>
        <taxon>Actinomycetota</taxon>
        <taxon>Actinomycetes</taxon>
        <taxon>Kitasatosporales</taxon>
        <taxon>Streptomycetaceae</taxon>
        <taxon>Streptomyces</taxon>
    </lineage>
</organism>
<dbReference type="HOGENOM" id="CLU_1146704_0_0_11"/>
<accession>F2R898</accession>
<sequence length="242" mass="25562">MTDDLITIVRGRGGEVEAEGPMDGLASELLARAGFVKEYTLRGIWHRLPFDMGVEWENEHASLAAEMLRAARYPVRLDAALSPASVPSADGVDVPPSVAAAAQTLKARAAGGTDLQQPHESGRALAALAQGEDSLLRPAADVLLAVATAVSSLPGPAHDRDARRLAELSGVLRVVETEVDRIALRLRAAPDVTSSAGRTKQAAVEVPAKLQSLIHRLGHARVREYEAHLPVPAAPGEPGRSR</sequence>
<dbReference type="KEGG" id="sve:SVEN_5621"/>
<dbReference type="EMBL" id="FR845719">
    <property type="protein sequence ID" value="CCA58907.1"/>
    <property type="molecule type" value="Genomic_DNA"/>
</dbReference>
<dbReference type="STRING" id="953739.SVEN_5621"/>
<keyword evidence="2" id="KW-1185">Reference proteome</keyword>
<dbReference type="AlphaFoldDB" id="F2R898"/>